<protein>
    <recommendedName>
        <fullName evidence="7">NlpC/P60 domain-containing protein</fullName>
    </recommendedName>
</protein>
<dbReference type="RefSeq" id="WP_120772982.1">
    <property type="nucleotide sequence ID" value="NZ_CP032627.1"/>
</dbReference>
<proteinExistence type="inferred from homology"/>
<evidence type="ECO:0000313" key="8">
    <source>
        <dbReference type="EMBL" id="AYG01613.1"/>
    </source>
</evidence>
<dbReference type="InterPro" id="IPR000064">
    <property type="entry name" value="NLP_P60_dom"/>
</dbReference>
<dbReference type="SUPFAM" id="SSF54001">
    <property type="entry name" value="Cysteine proteinases"/>
    <property type="match status" value="1"/>
</dbReference>
<dbReference type="SMART" id="SM00728">
    <property type="entry name" value="ChW"/>
    <property type="match status" value="6"/>
</dbReference>
<dbReference type="PANTHER" id="PTHR47053">
    <property type="entry name" value="MUREIN DD-ENDOPEPTIDASE MEPH-RELATED"/>
    <property type="match status" value="1"/>
</dbReference>
<keyword evidence="4" id="KW-0788">Thiol protease</keyword>
<dbReference type="EMBL" id="CP032627">
    <property type="protein sequence ID" value="AYG01613.1"/>
    <property type="molecule type" value="Genomic_DNA"/>
</dbReference>
<dbReference type="PROSITE" id="PS51935">
    <property type="entry name" value="NLPC_P60"/>
    <property type="match status" value="1"/>
</dbReference>
<sequence length="650" mass="69697">MSQRKIFLFFMLIVLLIIPFQTFAGTITTDSISNNSADTVTSVTNIGTNATPDSTNHSSSLASTQNAPTEESSSATDSGATTPSLAGSSSSDESTTTPQSQDETSLVVQDVSCNAGSSFLPEQVFVSATDASGNTLSADQVQYSENVDTSNPGTYTLTVTNGNLSKTATITVTALAPNINYQAQIQSIGWQSPVSNGTLAGTTGRSLRAEALKATLSTTNTGLQGGISYNVYVQNSGWQNEVSNGQQSGTTGKSLRMEAIKMHLTGPIAEQYDVYYRVHVQNIGWMAWAKNGAVSGSTGMSLRIEAIEIVLVKNTAPAPSNLKAVNFPYLYQPSVNYQAHIQNIGWQNSVTNGTISGTVGKALRMEGIRVSLSNVPQGLSGSIQYKAHVQRIGWQSMVSNGATAGTTGKALRIEAISISLTGDISKYFDVYYQTQVQSFGWLDWTHNGENAGTSAISARMESIKIQLVRKGSTAPGKTTKAYLTNADASTAYFDYMNNYSPKLKGTNRIIESTISHGISLIGKSSYCWGGGRTASSIAGNHFDCSSFTSWMYHLGGKTIDNQAWTNTWSLATKGYSSTWAKIKRGDLIILFRPDDSHVVIYLGDGFFLHDSPSSPTGGVGINRLSDYHPSFKMTWKQVFNYPGTVIRTVS</sequence>
<dbReference type="Pfam" id="PF00877">
    <property type="entry name" value="NLPC_P60"/>
    <property type="match status" value="1"/>
</dbReference>
<dbReference type="InterPro" id="IPR006637">
    <property type="entry name" value="ChW"/>
</dbReference>
<feature type="region of interest" description="Disordered" evidence="5">
    <location>
        <begin position="47"/>
        <end position="105"/>
    </location>
</feature>
<organism evidence="8 9">
    <name type="scientific">Lactococcus allomyrinae</name>
    <dbReference type="NCBI Taxonomy" id="2419773"/>
    <lineage>
        <taxon>Bacteria</taxon>
        <taxon>Bacillati</taxon>
        <taxon>Bacillota</taxon>
        <taxon>Bacilli</taxon>
        <taxon>Lactobacillales</taxon>
        <taxon>Streptococcaceae</taxon>
        <taxon>Lactococcus</taxon>
    </lineage>
</organism>
<evidence type="ECO:0000256" key="4">
    <source>
        <dbReference type="ARBA" id="ARBA00022807"/>
    </source>
</evidence>
<evidence type="ECO:0000256" key="2">
    <source>
        <dbReference type="ARBA" id="ARBA00022670"/>
    </source>
</evidence>
<evidence type="ECO:0000313" key="9">
    <source>
        <dbReference type="Proteomes" id="UP000269374"/>
    </source>
</evidence>
<accession>A0A387BCS6</accession>
<keyword evidence="3" id="KW-0378">Hydrolase</keyword>
<dbReference type="AlphaFoldDB" id="A0A387BCS6"/>
<keyword evidence="2" id="KW-0645">Protease</keyword>
<dbReference type="InterPro" id="IPR038765">
    <property type="entry name" value="Papain-like_cys_pep_sf"/>
</dbReference>
<dbReference type="GO" id="GO:0008234">
    <property type="term" value="F:cysteine-type peptidase activity"/>
    <property type="evidence" value="ECO:0007669"/>
    <property type="project" value="UniProtKB-KW"/>
</dbReference>
<dbReference type="Gene3D" id="2.60.40.10">
    <property type="entry name" value="Immunoglobulins"/>
    <property type="match status" value="1"/>
</dbReference>
<evidence type="ECO:0000256" key="5">
    <source>
        <dbReference type="SAM" id="MobiDB-lite"/>
    </source>
</evidence>
<comment type="similarity">
    <text evidence="1">Belongs to the peptidase C40 family.</text>
</comment>
<evidence type="ECO:0000256" key="1">
    <source>
        <dbReference type="ARBA" id="ARBA00007074"/>
    </source>
</evidence>
<keyword evidence="9" id="KW-1185">Reference proteome</keyword>
<feature type="domain" description="NlpC/P60" evidence="7">
    <location>
        <begin position="507"/>
        <end position="646"/>
    </location>
</feature>
<evidence type="ECO:0000256" key="3">
    <source>
        <dbReference type="ARBA" id="ARBA00022801"/>
    </source>
</evidence>
<dbReference type="InterPro" id="IPR022038">
    <property type="entry name" value="Ig-like_bact"/>
</dbReference>
<dbReference type="PANTHER" id="PTHR47053:SF1">
    <property type="entry name" value="MUREIN DD-ENDOPEPTIDASE MEPH-RELATED"/>
    <property type="match status" value="1"/>
</dbReference>
<gene>
    <name evidence="8" type="ORF">D7I46_11425</name>
</gene>
<dbReference type="Pfam" id="PF07523">
    <property type="entry name" value="Big_3"/>
    <property type="match status" value="1"/>
</dbReference>
<evidence type="ECO:0000259" key="7">
    <source>
        <dbReference type="PROSITE" id="PS51935"/>
    </source>
</evidence>
<keyword evidence="6" id="KW-0732">Signal</keyword>
<dbReference type="GO" id="GO:0006508">
    <property type="term" value="P:proteolysis"/>
    <property type="evidence" value="ECO:0007669"/>
    <property type="project" value="UniProtKB-KW"/>
</dbReference>
<dbReference type="InterPro" id="IPR013783">
    <property type="entry name" value="Ig-like_fold"/>
</dbReference>
<evidence type="ECO:0000256" key="6">
    <source>
        <dbReference type="SAM" id="SignalP"/>
    </source>
</evidence>
<name>A0A387BCS6_9LACT</name>
<feature type="signal peptide" evidence="6">
    <location>
        <begin position="1"/>
        <end position="24"/>
    </location>
</feature>
<dbReference type="InterPro" id="IPR051202">
    <property type="entry name" value="Peptidase_C40"/>
</dbReference>
<dbReference type="KEGG" id="lact:D7I46_11425"/>
<dbReference type="Proteomes" id="UP000269374">
    <property type="component" value="Chromosome"/>
</dbReference>
<dbReference type="Pfam" id="PF07538">
    <property type="entry name" value="ChW"/>
    <property type="match status" value="6"/>
</dbReference>
<dbReference type="OrthoDB" id="3186156at2"/>
<dbReference type="Gene3D" id="3.90.1720.10">
    <property type="entry name" value="endopeptidase domain like (from Nostoc punctiforme)"/>
    <property type="match status" value="1"/>
</dbReference>
<reference evidence="8 9" key="1">
    <citation type="submission" date="2018-09" db="EMBL/GenBank/DDBJ databases">
        <title>Genome sequencing of strain 1JSPR-7.</title>
        <authorList>
            <person name="Heo J."/>
            <person name="Kim S.-J."/>
            <person name="Kwon S.-W."/>
        </authorList>
    </citation>
    <scope>NUCLEOTIDE SEQUENCE [LARGE SCALE GENOMIC DNA]</scope>
    <source>
        <strain evidence="8 9">1JSPR-7</strain>
    </source>
</reference>
<feature type="chain" id="PRO_5038378532" description="NlpC/P60 domain-containing protein" evidence="6">
    <location>
        <begin position="25"/>
        <end position="650"/>
    </location>
</feature>